<dbReference type="AlphaFoldDB" id="A0A3E2HIR9"/>
<dbReference type="STRING" id="5539.A0A3E2HIR9"/>
<feature type="transmembrane region" description="Helical" evidence="8">
    <location>
        <begin position="115"/>
        <end position="134"/>
    </location>
</feature>
<evidence type="ECO:0000256" key="8">
    <source>
        <dbReference type="SAM" id="Phobius"/>
    </source>
</evidence>
<dbReference type="GO" id="GO:0046872">
    <property type="term" value="F:metal ion binding"/>
    <property type="evidence" value="ECO:0007669"/>
    <property type="project" value="UniProtKB-KW"/>
</dbReference>
<evidence type="ECO:0000256" key="6">
    <source>
        <dbReference type="PIRSR" id="PIRSR604254-1"/>
    </source>
</evidence>
<dbReference type="Proteomes" id="UP000258309">
    <property type="component" value="Unassembled WGS sequence"/>
</dbReference>
<comment type="caution">
    <text evidence="9">The sequence shown here is derived from an EMBL/GenBank/DDBJ whole genome shotgun (WGS) entry which is preliminary data.</text>
</comment>
<sequence>MAKEATFSPDPVNPVSTTGSCSPILDKRGDQSYWPLIGTKDQIPGWLRDNDYIVGSHPMPTYSYRRSFRQWRCLHMETINIWTHLLGSTAFVTTGVVLYRYVLSSTNLHLTIGDTFAFGSFFTATTVCFGLSTTFHTLRSHSYNVHHFWGKMDILGICVLALGGGVSMTYYVFYRRPAIQRVYWGLNFGCAVAAAITLFDTGGGGSKLRTLRGGVFTLLALSAMLPLFHSAGLLGWDRVNSEIGAWWYIAEGLSLLLGRTSTGKCTQLVELGSFKEKAGDHMLLQEHMWLRDSVRSPWAPALSSTCLHIPLVWPERTLTFTRNRQLLARDPFTLVFSKYDP</sequence>
<evidence type="ECO:0000313" key="9">
    <source>
        <dbReference type="EMBL" id="RFU33063.1"/>
    </source>
</evidence>
<dbReference type="PANTHER" id="PTHR20855">
    <property type="entry name" value="ADIPOR/PROGESTIN RECEPTOR-RELATED"/>
    <property type="match status" value="1"/>
</dbReference>
<dbReference type="InterPro" id="IPR004254">
    <property type="entry name" value="AdipoR/HlyIII-related"/>
</dbReference>
<keyword evidence="10" id="KW-1185">Reference proteome</keyword>
<keyword evidence="4 8" id="KW-1133">Transmembrane helix</keyword>
<dbReference type="EMBL" id="NCSJ02000042">
    <property type="protein sequence ID" value="RFU33063.1"/>
    <property type="molecule type" value="Genomic_DNA"/>
</dbReference>
<dbReference type="OrthoDB" id="3598197at2759"/>
<keyword evidence="6" id="KW-0479">Metal-binding</keyword>
<organism evidence="9 10">
    <name type="scientific">Scytalidium lignicola</name>
    <name type="common">Hyphomycete</name>
    <dbReference type="NCBI Taxonomy" id="5539"/>
    <lineage>
        <taxon>Eukaryota</taxon>
        <taxon>Fungi</taxon>
        <taxon>Dikarya</taxon>
        <taxon>Ascomycota</taxon>
        <taxon>Pezizomycotina</taxon>
        <taxon>Leotiomycetes</taxon>
        <taxon>Leotiomycetes incertae sedis</taxon>
        <taxon>Scytalidium</taxon>
    </lineage>
</organism>
<dbReference type="GO" id="GO:0038023">
    <property type="term" value="F:signaling receptor activity"/>
    <property type="evidence" value="ECO:0007669"/>
    <property type="project" value="TreeGrafter"/>
</dbReference>
<evidence type="ECO:0000313" key="10">
    <source>
        <dbReference type="Proteomes" id="UP000258309"/>
    </source>
</evidence>
<proteinExistence type="inferred from homology"/>
<gene>
    <name evidence="9" type="ORF">B7463_g3280</name>
</gene>
<keyword evidence="5 8" id="KW-0472">Membrane</keyword>
<comment type="similarity">
    <text evidence="2">Belongs to the ADIPOR family.</text>
</comment>
<name>A0A3E2HIR9_SCYLI</name>
<protein>
    <submittedName>
        <fullName evidence="9">Uncharacterized protein</fullName>
    </submittedName>
</protein>
<feature type="non-terminal residue" evidence="9">
    <location>
        <position position="341"/>
    </location>
</feature>
<comment type="subcellular location">
    <subcellularLocation>
        <location evidence="1">Membrane</location>
        <topology evidence="1">Multi-pass membrane protein</topology>
    </subcellularLocation>
</comment>
<keyword evidence="6" id="KW-0862">Zinc</keyword>
<feature type="transmembrane region" description="Helical" evidence="8">
    <location>
        <begin position="81"/>
        <end position="103"/>
    </location>
</feature>
<reference evidence="9 10" key="1">
    <citation type="submission" date="2018-05" db="EMBL/GenBank/DDBJ databases">
        <title>Draft genome sequence of Scytalidium lignicola DSM 105466, a ubiquitous saprotrophic fungus.</title>
        <authorList>
            <person name="Buettner E."/>
            <person name="Gebauer A.M."/>
            <person name="Hofrichter M."/>
            <person name="Liers C."/>
            <person name="Kellner H."/>
        </authorList>
    </citation>
    <scope>NUCLEOTIDE SEQUENCE [LARGE SCALE GENOMIC DNA]</scope>
    <source>
        <strain evidence="9 10">DSM 105466</strain>
    </source>
</reference>
<feature type="transmembrane region" description="Helical" evidence="8">
    <location>
        <begin position="154"/>
        <end position="174"/>
    </location>
</feature>
<dbReference type="PROSITE" id="PS51257">
    <property type="entry name" value="PROKAR_LIPOPROTEIN"/>
    <property type="match status" value="1"/>
</dbReference>
<keyword evidence="3 8" id="KW-0812">Transmembrane</keyword>
<dbReference type="PANTHER" id="PTHR20855:SF52">
    <property type="entry name" value="ADIPONECTIN RECEPTOR PROTEIN"/>
    <property type="match status" value="1"/>
</dbReference>
<accession>A0A3E2HIR9</accession>
<evidence type="ECO:0000256" key="1">
    <source>
        <dbReference type="ARBA" id="ARBA00004141"/>
    </source>
</evidence>
<evidence type="ECO:0000256" key="3">
    <source>
        <dbReference type="ARBA" id="ARBA00022692"/>
    </source>
</evidence>
<feature type="region of interest" description="Disordered" evidence="7">
    <location>
        <begin position="1"/>
        <end position="23"/>
    </location>
</feature>
<feature type="transmembrane region" description="Helical" evidence="8">
    <location>
        <begin position="181"/>
        <end position="199"/>
    </location>
</feature>
<dbReference type="GO" id="GO:0016020">
    <property type="term" value="C:membrane"/>
    <property type="evidence" value="ECO:0007669"/>
    <property type="project" value="UniProtKB-SubCell"/>
</dbReference>
<evidence type="ECO:0000256" key="5">
    <source>
        <dbReference type="ARBA" id="ARBA00023136"/>
    </source>
</evidence>
<feature type="non-terminal residue" evidence="9">
    <location>
        <position position="1"/>
    </location>
</feature>
<feature type="binding site" evidence="6">
    <location>
        <position position="136"/>
    </location>
    <ligand>
        <name>Zn(2+)</name>
        <dbReference type="ChEBI" id="CHEBI:29105"/>
    </ligand>
</feature>
<evidence type="ECO:0000256" key="7">
    <source>
        <dbReference type="SAM" id="MobiDB-lite"/>
    </source>
</evidence>
<evidence type="ECO:0000256" key="4">
    <source>
        <dbReference type="ARBA" id="ARBA00022989"/>
    </source>
</evidence>
<evidence type="ECO:0000256" key="2">
    <source>
        <dbReference type="ARBA" id="ARBA00007018"/>
    </source>
</evidence>
<feature type="transmembrane region" description="Helical" evidence="8">
    <location>
        <begin position="211"/>
        <end position="228"/>
    </location>
</feature>
<dbReference type="Pfam" id="PF03006">
    <property type="entry name" value="HlyIII"/>
    <property type="match status" value="1"/>
</dbReference>